<name>A0A4Q4SXU3_9PEZI</name>
<feature type="region of interest" description="Disordered" evidence="1">
    <location>
        <begin position="503"/>
        <end position="545"/>
    </location>
</feature>
<dbReference type="GO" id="GO:0055085">
    <property type="term" value="P:transmembrane transport"/>
    <property type="evidence" value="ECO:0007669"/>
    <property type="project" value="TreeGrafter"/>
</dbReference>
<feature type="transmembrane region" description="Helical" evidence="2">
    <location>
        <begin position="83"/>
        <end position="102"/>
    </location>
</feature>
<dbReference type="OrthoDB" id="269822at2759"/>
<evidence type="ECO:0000313" key="4">
    <source>
        <dbReference type="Proteomes" id="UP000293360"/>
    </source>
</evidence>
<sequence>MDAFHHLSTFHATIHFAGLGAEEKGCLQAYITPAFSPAVRTALRYAPLSILLFVLLVGVARSIPVSGESSPQSVLPGVADCLHYLQFVFLTGSLGLFYPGFYQPAVGRLGWMSLLAGGFVNHGYPYPGVSDGVYELNGTYGGTLGLELMTQIVGAPPTMDTWMNMVILVAIITVASALFLEMYGRLAQSADPEMNSETQEPVPAGLRHTFYRTLRLILSYFMMPLVALSFYQINYATQLPAYHISLAALVAAANIIALVWLLSQVPTRSLGVLIFENSKRYSQLSTSETGQEQDKRFILTLFTLTFIRGAAIGGLQIWGPAQLAVLGTCEVVLLACAVQFQAYSMFSIGVVTALVRFATILLMVTFVRGLASDNTRSVVGYLILTAHMSVLVLGFFVPTLLHLGKFCVRFSRRSYPDVYGLRDLRRRPASRTDLLDSSAFHPSPYGRCGHDSALYSEPYSTRLPKANSVSTSARHYYRPPRHSRLCSHHSGDTLRDLTLMRSTATSPATSNRQPSASCRSEGDGVAGGLAGSSDSSSRATKSSESMNLNEWEHGSDITSSAALAAAGTPLGPRWGDYSFREADLYYCTPNPAAARRNRSGASAPPPSRAQVRSSSPFNLWARISGQPSTAERGFSVVRSASNPALSQFQGPKQGH</sequence>
<feature type="transmembrane region" description="Helical" evidence="2">
    <location>
        <begin position="45"/>
        <end position="63"/>
    </location>
</feature>
<feature type="transmembrane region" description="Helical" evidence="2">
    <location>
        <begin position="345"/>
        <end position="367"/>
    </location>
</feature>
<feature type="compositionally biased region" description="Low complexity" evidence="1">
    <location>
        <begin position="592"/>
        <end position="602"/>
    </location>
</feature>
<dbReference type="AlphaFoldDB" id="A0A4Q4SXU3"/>
<dbReference type="GO" id="GO:0016020">
    <property type="term" value="C:membrane"/>
    <property type="evidence" value="ECO:0007669"/>
    <property type="project" value="TreeGrafter"/>
</dbReference>
<evidence type="ECO:0000256" key="1">
    <source>
        <dbReference type="SAM" id="MobiDB-lite"/>
    </source>
</evidence>
<dbReference type="InterPro" id="IPR040241">
    <property type="entry name" value="TRP_Flc/Pkd2-like"/>
</dbReference>
<feature type="compositionally biased region" description="Polar residues" evidence="1">
    <location>
        <begin position="503"/>
        <end position="518"/>
    </location>
</feature>
<feature type="transmembrane region" description="Helical" evidence="2">
    <location>
        <begin position="241"/>
        <end position="262"/>
    </location>
</feature>
<keyword evidence="4" id="KW-1185">Reference proteome</keyword>
<keyword evidence="2" id="KW-0812">Transmembrane</keyword>
<feature type="transmembrane region" description="Helical" evidence="2">
    <location>
        <begin position="379"/>
        <end position="403"/>
    </location>
</feature>
<protein>
    <submittedName>
        <fullName evidence="3">Uncharacterized protein</fullName>
    </submittedName>
</protein>
<evidence type="ECO:0000313" key="3">
    <source>
        <dbReference type="EMBL" id="RYO91052.1"/>
    </source>
</evidence>
<dbReference type="PANTHER" id="PTHR31145:SF8">
    <property type="entry name" value="INTEGRAL MEMBRANE PROTEIN (AFU_ORTHOLOGUE AFUA_2G17475)"/>
    <property type="match status" value="1"/>
</dbReference>
<dbReference type="Proteomes" id="UP000293360">
    <property type="component" value="Unassembled WGS sequence"/>
</dbReference>
<comment type="caution">
    <text evidence="3">The sequence shown here is derived from an EMBL/GenBank/DDBJ whole genome shotgun (WGS) entry which is preliminary data.</text>
</comment>
<keyword evidence="2" id="KW-0472">Membrane</keyword>
<feature type="transmembrane region" description="Helical" evidence="2">
    <location>
        <begin position="162"/>
        <end position="180"/>
    </location>
</feature>
<dbReference type="EMBL" id="QJNU01000641">
    <property type="protein sequence ID" value="RYO91052.1"/>
    <property type="molecule type" value="Genomic_DNA"/>
</dbReference>
<gene>
    <name evidence="3" type="ORF">DL764_008341</name>
</gene>
<proteinExistence type="predicted"/>
<keyword evidence="2" id="KW-1133">Transmembrane helix</keyword>
<feature type="transmembrane region" description="Helical" evidence="2">
    <location>
        <begin position="109"/>
        <end position="126"/>
    </location>
</feature>
<feature type="compositionally biased region" description="Low complexity" evidence="1">
    <location>
        <begin position="531"/>
        <end position="545"/>
    </location>
</feature>
<evidence type="ECO:0000256" key="2">
    <source>
        <dbReference type="SAM" id="Phobius"/>
    </source>
</evidence>
<dbReference type="PANTHER" id="PTHR31145">
    <property type="entry name" value="INTEGRAL MEMBRANE PROTEIN (AFU_ORTHOLOGUE AFUA_7G01610)"/>
    <property type="match status" value="1"/>
</dbReference>
<feature type="transmembrane region" description="Helical" evidence="2">
    <location>
        <begin position="216"/>
        <end position="235"/>
    </location>
</feature>
<feature type="region of interest" description="Disordered" evidence="1">
    <location>
        <begin position="592"/>
        <end position="618"/>
    </location>
</feature>
<reference evidence="3 4" key="1">
    <citation type="submission" date="2018-06" db="EMBL/GenBank/DDBJ databases">
        <title>Complete Genomes of Monosporascus.</title>
        <authorList>
            <person name="Robinson A.J."/>
            <person name="Natvig D.O."/>
        </authorList>
    </citation>
    <scope>NUCLEOTIDE SEQUENCE [LARGE SCALE GENOMIC DNA]</scope>
    <source>
        <strain evidence="3 4">CBS 110550</strain>
    </source>
</reference>
<feature type="transmembrane region" description="Helical" evidence="2">
    <location>
        <begin position="297"/>
        <end position="315"/>
    </location>
</feature>
<organism evidence="3 4">
    <name type="scientific">Monosporascus ibericus</name>
    <dbReference type="NCBI Taxonomy" id="155417"/>
    <lineage>
        <taxon>Eukaryota</taxon>
        <taxon>Fungi</taxon>
        <taxon>Dikarya</taxon>
        <taxon>Ascomycota</taxon>
        <taxon>Pezizomycotina</taxon>
        <taxon>Sordariomycetes</taxon>
        <taxon>Xylariomycetidae</taxon>
        <taxon>Xylariales</taxon>
        <taxon>Xylariales incertae sedis</taxon>
        <taxon>Monosporascus</taxon>
    </lineage>
</organism>
<accession>A0A4Q4SXU3</accession>